<proteinExistence type="predicted"/>
<accession>A0ABN7XKX5</accession>
<evidence type="ECO:0000313" key="1">
    <source>
        <dbReference type="EMBL" id="CAG8855968.1"/>
    </source>
</evidence>
<dbReference type="EMBL" id="CAJVQB010154941">
    <property type="protein sequence ID" value="CAG8855968.1"/>
    <property type="molecule type" value="Genomic_DNA"/>
</dbReference>
<reference evidence="1 2" key="1">
    <citation type="submission" date="2021-06" db="EMBL/GenBank/DDBJ databases">
        <authorList>
            <person name="Kallberg Y."/>
            <person name="Tangrot J."/>
            <person name="Rosling A."/>
        </authorList>
    </citation>
    <scope>NUCLEOTIDE SEQUENCE [LARGE SCALE GENOMIC DNA]</scope>
    <source>
        <strain evidence="1 2">120-4 pot B 10/14</strain>
    </source>
</reference>
<name>A0ABN7XKX5_GIGMA</name>
<feature type="non-terminal residue" evidence="1">
    <location>
        <position position="61"/>
    </location>
</feature>
<gene>
    <name evidence="1" type="ORF">GMARGA_LOCUS44789</name>
</gene>
<sequence length="61" mass="7320">NDDINILQKLIDDRKSVKTMNYNNVNKVTADSVREKNMNEGSHEIERFRKKSLFLWQENDH</sequence>
<organism evidence="1 2">
    <name type="scientific">Gigaspora margarita</name>
    <dbReference type="NCBI Taxonomy" id="4874"/>
    <lineage>
        <taxon>Eukaryota</taxon>
        <taxon>Fungi</taxon>
        <taxon>Fungi incertae sedis</taxon>
        <taxon>Mucoromycota</taxon>
        <taxon>Glomeromycotina</taxon>
        <taxon>Glomeromycetes</taxon>
        <taxon>Diversisporales</taxon>
        <taxon>Gigasporaceae</taxon>
        <taxon>Gigaspora</taxon>
    </lineage>
</organism>
<keyword evidence="2" id="KW-1185">Reference proteome</keyword>
<protein>
    <submittedName>
        <fullName evidence="1">41592_t:CDS:1</fullName>
    </submittedName>
</protein>
<dbReference type="Proteomes" id="UP000789901">
    <property type="component" value="Unassembled WGS sequence"/>
</dbReference>
<comment type="caution">
    <text evidence="1">The sequence shown here is derived from an EMBL/GenBank/DDBJ whole genome shotgun (WGS) entry which is preliminary data.</text>
</comment>
<evidence type="ECO:0000313" key="2">
    <source>
        <dbReference type="Proteomes" id="UP000789901"/>
    </source>
</evidence>
<feature type="non-terminal residue" evidence="1">
    <location>
        <position position="1"/>
    </location>
</feature>